<evidence type="ECO:0000313" key="1">
    <source>
        <dbReference type="EMBL" id="KAG5627049.1"/>
    </source>
</evidence>
<name>A0A9J6ARX2_SOLCO</name>
<protein>
    <submittedName>
        <fullName evidence="1">Uncharacterized protein</fullName>
    </submittedName>
</protein>
<organism evidence="1 2">
    <name type="scientific">Solanum commersonii</name>
    <name type="common">Commerson's wild potato</name>
    <name type="synonym">Commerson's nightshade</name>
    <dbReference type="NCBI Taxonomy" id="4109"/>
    <lineage>
        <taxon>Eukaryota</taxon>
        <taxon>Viridiplantae</taxon>
        <taxon>Streptophyta</taxon>
        <taxon>Embryophyta</taxon>
        <taxon>Tracheophyta</taxon>
        <taxon>Spermatophyta</taxon>
        <taxon>Magnoliopsida</taxon>
        <taxon>eudicotyledons</taxon>
        <taxon>Gunneridae</taxon>
        <taxon>Pentapetalae</taxon>
        <taxon>asterids</taxon>
        <taxon>lamiids</taxon>
        <taxon>Solanales</taxon>
        <taxon>Solanaceae</taxon>
        <taxon>Solanoideae</taxon>
        <taxon>Solaneae</taxon>
        <taxon>Solanum</taxon>
    </lineage>
</organism>
<proteinExistence type="predicted"/>
<evidence type="ECO:0000313" key="2">
    <source>
        <dbReference type="Proteomes" id="UP000824120"/>
    </source>
</evidence>
<dbReference type="Proteomes" id="UP000824120">
    <property type="component" value="Chromosome 2"/>
</dbReference>
<reference evidence="1 2" key="1">
    <citation type="submission" date="2020-09" db="EMBL/GenBank/DDBJ databases">
        <title>De no assembly of potato wild relative species, Solanum commersonii.</title>
        <authorList>
            <person name="Cho K."/>
        </authorList>
    </citation>
    <scope>NUCLEOTIDE SEQUENCE [LARGE SCALE GENOMIC DNA]</scope>
    <source>
        <strain evidence="1">LZ3.2</strain>
        <tissue evidence="1">Leaf</tissue>
    </source>
</reference>
<gene>
    <name evidence="1" type="ORF">H5410_012267</name>
</gene>
<dbReference type="AlphaFoldDB" id="A0A9J6ARX2"/>
<keyword evidence="2" id="KW-1185">Reference proteome</keyword>
<dbReference type="EMBL" id="JACXVP010000002">
    <property type="protein sequence ID" value="KAG5627049.1"/>
    <property type="molecule type" value="Genomic_DNA"/>
</dbReference>
<sequence length="88" mass="10295">MESPLLENQSALSQCEISRLESRFSRDNMGWEKKNHAPLHVVCNTSQEHVMKPFRFLNFWTKHENFKKLIADVWQDGEITGNSFTVAQ</sequence>
<comment type="caution">
    <text evidence="1">The sequence shown here is derived from an EMBL/GenBank/DDBJ whole genome shotgun (WGS) entry which is preliminary data.</text>
</comment>
<accession>A0A9J6ARX2</accession>